<keyword evidence="6" id="KW-0175">Coiled coil</keyword>
<feature type="coiled-coil region" evidence="6">
    <location>
        <begin position="86"/>
        <end position="113"/>
    </location>
</feature>
<protein>
    <recommendedName>
        <fullName evidence="7">C3H1-type domain-containing protein</fullName>
    </recommendedName>
</protein>
<evidence type="ECO:0000259" key="7">
    <source>
        <dbReference type="PROSITE" id="PS50103"/>
    </source>
</evidence>
<gene>
    <name evidence="8" type="ORF">CCAM_LOCUS8340</name>
</gene>
<feature type="zinc finger region" description="C3H1-type" evidence="5">
    <location>
        <begin position="262"/>
        <end position="290"/>
    </location>
</feature>
<feature type="domain" description="C3H1-type" evidence="7">
    <location>
        <begin position="224"/>
        <end position="252"/>
    </location>
</feature>
<evidence type="ECO:0000256" key="6">
    <source>
        <dbReference type="SAM" id="Coils"/>
    </source>
</evidence>
<evidence type="ECO:0000256" key="3">
    <source>
        <dbReference type="ARBA" id="ARBA00022771"/>
    </source>
</evidence>
<keyword evidence="3 5" id="KW-0863">Zinc-finger</keyword>
<dbReference type="SUPFAM" id="SSF90229">
    <property type="entry name" value="CCCH zinc finger"/>
    <property type="match status" value="2"/>
</dbReference>
<dbReference type="Gene3D" id="4.10.1000.10">
    <property type="entry name" value="Zinc finger, CCCH-type"/>
    <property type="match status" value="2"/>
</dbReference>
<evidence type="ECO:0000256" key="2">
    <source>
        <dbReference type="ARBA" id="ARBA00022737"/>
    </source>
</evidence>
<organism evidence="8 9">
    <name type="scientific">Cuscuta campestris</name>
    <dbReference type="NCBI Taxonomy" id="132261"/>
    <lineage>
        <taxon>Eukaryota</taxon>
        <taxon>Viridiplantae</taxon>
        <taxon>Streptophyta</taxon>
        <taxon>Embryophyta</taxon>
        <taxon>Tracheophyta</taxon>
        <taxon>Spermatophyta</taxon>
        <taxon>Magnoliopsida</taxon>
        <taxon>eudicotyledons</taxon>
        <taxon>Gunneridae</taxon>
        <taxon>Pentapetalae</taxon>
        <taxon>asterids</taxon>
        <taxon>lamiids</taxon>
        <taxon>Solanales</taxon>
        <taxon>Convolvulaceae</taxon>
        <taxon>Cuscuteae</taxon>
        <taxon>Cuscuta</taxon>
        <taxon>Cuscuta subgen. Grammica</taxon>
        <taxon>Cuscuta sect. Cleistogrammica</taxon>
    </lineage>
</organism>
<dbReference type="EMBL" id="OOIL02000559">
    <property type="protein sequence ID" value="VFQ66564.1"/>
    <property type="molecule type" value="Genomic_DNA"/>
</dbReference>
<evidence type="ECO:0000313" key="8">
    <source>
        <dbReference type="EMBL" id="VFQ66564.1"/>
    </source>
</evidence>
<evidence type="ECO:0000256" key="5">
    <source>
        <dbReference type="PROSITE-ProRule" id="PRU00723"/>
    </source>
</evidence>
<dbReference type="PROSITE" id="PS50103">
    <property type="entry name" value="ZF_C3H1"/>
    <property type="match status" value="2"/>
</dbReference>
<feature type="zinc finger region" description="C3H1-type" evidence="5">
    <location>
        <begin position="224"/>
        <end position="252"/>
    </location>
</feature>
<proteinExistence type="predicted"/>
<accession>A0A484KRI4</accession>
<keyword evidence="1 5" id="KW-0479">Metal-binding</keyword>
<dbReference type="AlphaFoldDB" id="A0A484KRI4"/>
<dbReference type="PANTHER" id="PTHR12547:SF175">
    <property type="entry name" value="ZINC FINGER CCCH DOMAIN-CONTAINING PROTEIN 15-LIKE"/>
    <property type="match status" value="1"/>
</dbReference>
<dbReference type="GO" id="GO:0008270">
    <property type="term" value="F:zinc ion binding"/>
    <property type="evidence" value="ECO:0007669"/>
    <property type="project" value="UniProtKB-KW"/>
</dbReference>
<evidence type="ECO:0000256" key="1">
    <source>
        <dbReference type="ARBA" id="ARBA00022723"/>
    </source>
</evidence>
<sequence>MEYDYVLPSPFLSQASSGAFDLSSLYDAIMIPSKSPFFCESTGGGGENLPPFEAAAFPDFPQSQIPLDRRHHQDLVARQSAVLGNLREMAKQAQALRQENVNLKMANLDLNRRLALLLKASADYAAVHGAPPEFGVRRKNGLVGNQESAGEGQPWEDLTAAAEASSSCDHRTRESPTGVTLPKSISVRSRGYVKSAQAAQKVHVKGGKKEEGPPLELEVYNQGMFKTELCNKWQETGGCPYGGRCQYAHGLDELRPVLRHPRYKTEVCRMVLNGGPCPYGHRCHFRHSLTHHEKHFRSLLNPS</sequence>
<dbReference type="InterPro" id="IPR000571">
    <property type="entry name" value="Znf_CCCH"/>
</dbReference>
<dbReference type="Pfam" id="PF00642">
    <property type="entry name" value="zf-CCCH"/>
    <property type="match status" value="2"/>
</dbReference>
<dbReference type="InterPro" id="IPR045877">
    <property type="entry name" value="ZFP36-like"/>
</dbReference>
<keyword evidence="4 5" id="KW-0862">Zinc</keyword>
<keyword evidence="2" id="KW-0677">Repeat</keyword>
<dbReference type="PANTHER" id="PTHR12547">
    <property type="entry name" value="CCCH ZINC FINGER/TIS11-RELATED"/>
    <property type="match status" value="1"/>
</dbReference>
<dbReference type="GO" id="GO:0003729">
    <property type="term" value="F:mRNA binding"/>
    <property type="evidence" value="ECO:0007669"/>
    <property type="project" value="InterPro"/>
</dbReference>
<reference evidence="8 9" key="1">
    <citation type="submission" date="2018-04" db="EMBL/GenBank/DDBJ databases">
        <authorList>
            <person name="Vogel A."/>
        </authorList>
    </citation>
    <scope>NUCLEOTIDE SEQUENCE [LARGE SCALE GENOMIC DNA]</scope>
</reference>
<name>A0A484KRI4_9ASTE</name>
<feature type="domain" description="C3H1-type" evidence="7">
    <location>
        <begin position="262"/>
        <end position="290"/>
    </location>
</feature>
<dbReference type="SMART" id="SM00356">
    <property type="entry name" value="ZnF_C3H1"/>
    <property type="match status" value="2"/>
</dbReference>
<dbReference type="FunFam" id="4.10.1000.10:FF:000002">
    <property type="entry name" value="Zinc finger protein 36, C3H1 type-like 1"/>
    <property type="match status" value="1"/>
</dbReference>
<dbReference type="OrthoDB" id="410307at2759"/>
<dbReference type="InterPro" id="IPR036855">
    <property type="entry name" value="Znf_CCCH_sf"/>
</dbReference>
<evidence type="ECO:0000256" key="4">
    <source>
        <dbReference type="ARBA" id="ARBA00022833"/>
    </source>
</evidence>
<keyword evidence="9" id="KW-1185">Reference proteome</keyword>
<evidence type="ECO:0000313" key="9">
    <source>
        <dbReference type="Proteomes" id="UP000595140"/>
    </source>
</evidence>
<dbReference type="Proteomes" id="UP000595140">
    <property type="component" value="Unassembled WGS sequence"/>
</dbReference>
<dbReference type="FunFam" id="4.10.1000.10:FF:000001">
    <property type="entry name" value="zinc finger CCCH domain-containing protein 15-like"/>
    <property type="match status" value="1"/>
</dbReference>